<evidence type="ECO:0000256" key="1">
    <source>
        <dbReference type="SAM" id="Phobius"/>
    </source>
</evidence>
<sequence length="154" mass="16071">MATVPADDFSPPRGFLIGAGVLAAAALAAAFAGGAANVGAFRMEESPTVESRLLTILDAGVGKARVIDAETGRLLRVTEPGVEDGFVWGALNGLSYGRKQLGAPVDAPYELARREDGRLTLTDLMTGQKVFLDSFGYGNAGAFARLLEQKEGAR</sequence>
<organism evidence="2 3">
    <name type="scientific">Ancylobacter novellus</name>
    <name type="common">Thiobacillus novellus</name>
    <dbReference type="NCBI Taxonomy" id="921"/>
    <lineage>
        <taxon>Bacteria</taxon>
        <taxon>Pseudomonadati</taxon>
        <taxon>Pseudomonadota</taxon>
        <taxon>Alphaproteobacteria</taxon>
        <taxon>Hyphomicrobiales</taxon>
        <taxon>Xanthobacteraceae</taxon>
        <taxon>Ancylobacter</taxon>
    </lineage>
</organism>
<feature type="transmembrane region" description="Helical" evidence="1">
    <location>
        <begin position="15"/>
        <end position="36"/>
    </location>
</feature>
<dbReference type="Proteomes" id="UP000249577">
    <property type="component" value="Unassembled WGS sequence"/>
</dbReference>
<dbReference type="InterPro" id="IPR017495">
    <property type="entry name" value="PuhC"/>
</dbReference>
<dbReference type="AlphaFoldDB" id="A0A2W5KG48"/>
<keyword evidence="1" id="KW-1133">Transmembrane helix</keyword>
<name>A0A2W5KG48_ANCNO</name>
<comment type="caution">
    <text evidence="2">The sequence shown here is derived from an EMBL/GenBank/DDBJ whole genome shotgun (WGS) entry which is preliminary data.</text>
</comment>
<accession>A0A2W5KG48</accession>
<evidence type="ECO:0000313" key="3">
    <source>
        <dbReference type="Proteomes" id="UP000249577"/>
    </source>
</evidence>
<keyword evidence="1" id="KW-0812">Transmembrane</keyword>
<dbReference type="NCBIfam" id="TIGR03054">
    <property type="entry name" value="photo_alph_chp1"/>
    <property type="match status" value="1"/>
</dbReference>
<proteinExistence type="predicted"/>
<keyword evidence="1" id="KW-0472">Membrane</keyword>
<dbReference type="EMBL" id="QFPN01000004">
    <property type="protein sequence ID" value="PZQ16056.1"/>
    <property type="molecule type" value="Genomic_DNA"/>
</dbReference>
<reference evidence="2 3" key="1">
    <citation type="submission" date="2017-08" db="EMBL/GenBank/DDBJ databases">
        <title>Infants hospitalized years apart are colonized by the same room-sourced microbial strains.</title>
        <authorList>
            <person name="Brooks B."/>
            <person name="Olm M.R."/>
            <person name="Firek B.A."/>
            <person name="Baker R."/>
            <person name="Thomas B.C."/>
            <person name="Morowitz M.J."/>
            <person name="Banfield J.F."/>
        </authorList>
    </citation>
    <scope>NUCLEOTIDE SEQUENCE [LARGE SCALE GENOMIC DNA]</scope>
    <source>
        <strain evidence="2">S2_005_003_R2_43</strain>
    </source>
</reference>
<protein>
    <submittedName>
        <fullName evidence="2">Photosynthetic complex assembly protein PuhC</fullName>
    </submittedName>
</protein>
<gene>
    <name evidence="2" type="ORF">DI565_09670</name>
</gene>
<evidence type="ECO:0000313" key="2">
    <source>
        <dbReference type="EMBL" id="PZQ16056.1"/>
    </source>
</evidence>